<evidence type="ECO:0000313" key="2">
    <source>
        <dbReference type="Proteomes" id="UP000266552"/>
    </source>
</evidence>
<accession>A0A385TW47</accession>
<dbReference type="Proteomes" id="UP000266552">
    <property type="component" value="Plasmid pAZOPL1"/>
</dbReference>
<evidence type="ECO:0008006" key="3">
    <source>
        <dbReference type="Google" id="ProtNLM"/>
    </source>
</evidence>
<name>A0A385TW47_PAELA</name>
<geneLocation type="plasmid" evidence="1 2">
    <name>pAZOPL1</name>
</geneLocation>
<protein>
    <recommendedName>
        <fullName evidence="3">Replication-relaxation</fullName>
    </recommendedName>
</protein>
<reference evidence="1 2" key="1">
    <citation type="submission" date="2018-09" db="EMBL/GenBank/DDBJ databases">
        <title>Genome Sequence of Paenibacillus lautus Strain E7593-69, Azo Dye-Degrading Bacteria, Isolated from Commercial Tattoo Inks.</title>
        <authorList>
            <person name="Nho S.W."/>
            <person name="Kim S.-J."/>
            <person name="Kweon O."/>
            <person name="Cerniglia C.E."/>
        </authorList>
    </citation>
    <scope>NUCLEOTIDE SEQUENCE [LARGE SCALE GENOMIC DNA]</scope>
    <source>
        <strain evidence="1 2">E7593-69</strain>
        <plasmid evidence="1 2">pAZOPL1</plasmid>
    </source>
</reference>
<keyword evidence="2" id="KW-1185">Reference proteome</keyword>
<organism evidence="1 2">
    <name type="scientific">Paenibacillus lautus</name>
    <name type="common">Bacillus lautus</name>
    <dbReference type="NCBI Taxonomy" id="1401"/>
    <lineage>
        <taxon>Bacteria</taxon>
        <taxon>Bacillati</taxon>
        <taxon>Bacillota</taxon>
        <taxon>Bacilli</taxon>
        <taxon>Bacillales</taxon>
        <taxon>Paenibacillaceae</taxon>
        <taxon>Paenibacillus</taxon>
    </lineage>
</organism>
<keyword evidence="1" id="KW-0614">Plasmid</keyword>
<proteinExistence type="predicted"/>
<dbReference type="RefSeq" id="WP_119851397.1">
    <property type="nucleotide sequence ID" value="NZ_CP032413.1"/>
</dbReference>
<dbReference type="KEGG" id="plw:D5F53_32435"/>
<evidence type="ECO:0000313" key="1">
    <source>
        <dbReference type="EMBL" id="AYB48036.1"/>
    </source>
</evidence>
<sequence length="302" mass="36067">MEFQVSPLINTTGEMALQPKPVWDDPYAYITGMDQLTRHEFYYIEEKIKNGWITDRDIEIVKFLFVHRWITLIQLQQIFFREAERDETVKKRIRKLLKYGLIRRIQWKTYSSPTENRQSLYELGASGADILKYRYGIALGNRDPRAARPTTMLYRMKYIVTNELYIQLRENFNMIHFEFHPILKLEDDQQIPMARYILQTPANKKIIFYLVVHRDDEKWLKTLRYQAQFYKSYISGGEDGGILVLLLSSDDKAVLAQKLLLQEGITNLVWFITDKDLYDTEKDIKTNFFFFKDEGKQYYNLG</sequence>
<gene>
    <name evidence="1" type="ORF">D5F53_32435</name>
</gene>
<dbReference type="EMBL" id="CP032413">
    <property type="protein sequence ID" value="AYB48036.1"/>
    <property type="molecule type" value="Genomic_DNA"/>
</dbReference>
<dbReference type="AlphaFoldDB" id="A0A385TW47"/>